<protein>
    <submittedName>
        <fullName evidence="1">Uncharacterized protein</fullName>
    </submittedName>
</protein>
<name>A0A482GMX6_BPGOS</name>
<evidence type="ECO:0000313" key="2">
    <source>
        <dbReference type="Proteomes" id="UP000294673"/>
    </source>
</evidence>
<dbReference type="EMBL" id="MK327938">
    <property type="protein sequence ID" value="QBO63845.1"/>
    <property type="molecule type" value="Genomic_DNA"/>
</dbReference>
<proteinExistence type="predicted"/>
<organismHost>
    <name type="scientific">Escherichia coli</name>
    <dbReference type="NCBI Taxonomy" id="562"/>
</organismHost>
<keyword evidence="2" id="KW-1185">Reference proteome</keyword>
<accession>A0A482GMX6</accession>
<organism evidence="1 2">
    <name type="scientific">Escherichia phage vB_EcoM_Goslar</name>
    <dbReference type="NCBI Taxonomy" id="2502409"/>
    <lineage>
        <taxon>Viruses</taxon>
        <taxon>Duplodnaviria</taxon>
        <taxon>Heunggongvirae</taxon>
        <taxon>Uroviricota</taxon>
        <taxon>Caudoviricetes</taxon>
        <taxon>Chimalliviridae</taxon>
        <taxon>Goslarvirus</taxon>
        <taxon>Goslarvirus goslar</taxon>
    </lineage>
</organism>
<dbReference type="Proteomes" id="UP000294673">
    <property type="component" value="Segment"/>
</dbReference>
<dbReference type="PROSITE" id="PS51257">
    <property type="entry name" value="PROKAR_LIPOPROTEIN"/>
    <property type="match status" value="1"/>
</dbReference>
<sequence>MTREAKFLSLALNGAQQQTCLVAACPRHSVPGMYICRINPHTSHETVVQIPVAALPEGTNKPIIQGLPLEALYAVLNNEIETLMETSNETDKTRLGLVKELLQSSLIHYTGYRQQGGEEISEDDIDA</sequence>
<reference evidence="1 2" key="1">
    <citation type="submission" date="2018-12" db="EMBL/GenBank/DDBJ databases">
        <title>Still something new to discover - new insights into E. coli phage diversity and taxonomy.</title>
        <authorList>
            <person name="Korf I.H.E."/>
            <person name="Adriaennsens E."/>
            <person name="Dreiseikelmann B."/>
            <person name="Kropinski A."/>
            <person name="Nimtz M."/>
            <person name="Meier-Kolthoff J.P."/>
            <person name="Rohde M."/>
            <person name="van Raaij M."/>
            <person name="Wittmann J."/>
        </authorList>
    </citation>
    <scope>NUCLEOTIDE SEQUENCE [LARGE SCALE GENOMIC DNA]</scope>
</reference>
<evidence type="ECO:0000313" key="1">
    <source>
        <dbReference type="EMBL" id="QBO63845.1"/>
    </source>
</evidence>
<gene>
    <name evidence="1" type="ORF">Goslar_00052</name>
</gene>